<evidence type="ECO:0000256" key="5">
    <source>
        <dbReference type="ARBA" id="ARBA00022692"/>
    </source>
</evidence>
<dbReference type="PANTHER" id="PTHR11394:SF27">
    <property type="entry name" value="TASTE RECEPTOR TYPE 2 MEMBER 20"/>
    <property type="match status" value="1"/>
</dbReference>
<keyword evidence="6 14" id="KW-1133">Transmembrane helix</keyword>
<dbReference type="InParanoid" id="A0A1S3FV95"/>
<feature type="transmembrane region" description="Helical" evidence="14">
    <location>
        <begin position="41"/>
        <end position="62"/>
    </location>
</feature>
<keyword evidence="3 13" id="KW-0919">Taste</keyword>
<evidence type="ECO:0000256" key="14">
    <source>
        <dbReference type="SAM" id="Phobius"/>
    </source>
</evidence>
<evidence type="ECO:0000256" key="8">
    <source>
        <dbReference type="ARBA" id="ARBA00023136"/>
    </source>
</evidence>
<dbReference type="CDD" id="cd15027">
    <property type="entry name" value="7tm_TAS2R43-like"/>
    <property type="match status" value="1"/>
</dbReference>
<evidence type="ECO:0000256" key="1">
    <source>
        <dbReference type="ARBA" id="ARBA00004141"/>
    </source>
</evidence>
<dbReference type="SUPFAM" id="SSF81321">
    <property type="entry name" value="Family A G protein-coupled receptor-like"/>
    <property type="match status" value="1"/>
</dbReference>
<evidence type="ECO:0000256" key="9">
    <source>
        <dbReference type="ARBA" id="ARBA00023170"/>
    </source>
</evidence>
<proteinExistence type="inferred from homology"/>
<dbReference type="KEGG" id="dord:105992209"/>
<keyword evidence="7 13" id="KW-0297">G-protein coupled receptor</keyword>
<evidence type="ECO:0000256" key="10">
    <source>
        <dbReference type="ARBA" id="ARBA00023180"/>
    </source>
</evidence>
<accession>A0A1S3FV95</accession>
<keyword evidence="4 13" id="KW-0716">Sensory transduction</keyword>
<keyword evidence="8 13" id="KW-0472">Membrane</keyword>
<dbReference type="PANTHER" id="PTHR11394">
    <property type="entry name" value="TASTE RECEPTOR TYPE 2"/>
    <property type="match status" value="1"/>
</dbReference>
<dbReference type="FunCoup" id="A0A1S3FV95">
    <property type="interactions" value="108"/>
</dbReference>
<dbReference type="InterPro" id="IPR007960">
    <property type="entry name" value="TAS2R"/>
</dbReference>
<name>A0A1S3FV95_DIPOR</name>
<comment type="subcellular location">
    <subcellularLocation>
        <location evidence="1 13">Membrane</location>
        <topology evidence="1 13">Multi-pass membrane protein</topology>
    </subcellularLocation>
</comment>
<feature type="transmembrane region" description="Helical" evidence="14">
    <location>
        <begin position="168"/>
        <end position="197"/>
    </location>
</feature>
<dbReference type="GO" id="GO:0004930">
    <property type="term" value="F:G protein-coupled receptor activity"/>
    <property type="evidence" value="ECO:0007669"/>
    <property type="project" value="UniProtKB-KW"/>
</dbReference>
<gene>
    <name evidence="16" type="primary">LOC105992209</name>
</gene>
<dbReference type="OrthoDB" id="8876749at2759"/>
<evidence type="ECO:0000313" key="15">
    <source>
        <dbReference type="Proteomes" id="UP000081671"/>
    </source>
</evidence>
<dbReference type="Proteomes" id="UP000081671">
    <property type="component" value="Unplaced"/>
</dbReference>
<dbReference type="GO" id="GO:0033038">
    <property type="term" value="F:bitter taste receptor activity"/>
    <property type="evidence" value="ECO:0007669"/>
    <property type="project" value="InterPro"/>
</dbReference>
<keyword evidence="10" id="KW-0325">Glycoprotein</keyword>
<feature type="transmembrane region" description="Helical" evidence="14">
    <location>
        <begin position="93"/>
        <end position="117"/>
    </location>
</feature>
<keyword evidence="11 13" id="KW-0807">Transducer</keyword>
<organism evidence="15 16">
    <name type="scientific">Dipodomys ordii</name>
    <name type="common">Ord's kangaroo rat</name>
    <dbReference type="NCBI Taxonomy" id="10020"/>
    <lineage>
        <taxon>Eukaryota</taxon>
        <taxon>Metazoa</taxon>
        <taxon>Chordata</taxon>
        <taxon>Craniata</taxon>
        <taxon>Vertebrata</taxon>
        <taxon>Euteleostomi</taxon>
        <taxon>Mammalia</taxon>
        <taxon>Eutheria</taxon>
        <taxon>Euarchontoglires</taxon>
        <taxon>Glires</taxon>
        <taxon>Rodentia</taxon>
        <taxon>Castorimorpha</taxon>
        <taxon>Heteromyidae</taxon>
        <taxon>Dipodomyinae</taxon>
        <taxon>Dipodomys</taxon>
    </lineage>
</organism>
<evidence type="ECO:0000256" key="7">
    <source>
        <dbReference type="ARBA" id="ARBA00023040"/>
    </source>
</evidence>
<feature type="transmembrane region" description="Helical" evidence="14">
    <location>
        <begin position="6"/>
        <end position="29"/>
    </location>
</feature>
<reference evidence="16" key="1">
    <citation type="submission" date="2025-08" db="UniProtKB">
        <authorList>
            <consortium name="RefSeq"/>
        </authorList>
    </citation>
    <scope>IDENTIFICATION</scope>
    <source>
        <tissue evidence="16">Kidney</tissue>
    </source>
</reference>
<dbReference type="RefSeq" id="XP_012880486.1">
    <property type="nucleotide sequence ID" value="XM_013025032.1"/>
</dbReference>
<protein>
    <recommendedName>
        <fullName evidence="13">Taste receptor type 2</fullName>
    </recommendedName>
</protein>
<dbReference type="GO" id="GO:0016020">
    <property type="term" value="C:membrane"/>
    <property type="evidence" value="ECO:0007669"/>
    <property type="project" value="UniProtKB-SubCell"/>
</dbReference>
<dbReference type="GeneID" id="105992209"/>
<feature type="transmembrane region" description="Helical" evidence="14">
    <location>
        <begin position="231"/>
        <end position="249"/>
    </location>
</feature>
<evidence type="ECO:0000313" key="16">
    <source>
        <dbReference type="RefSeq" id="XP_012880486.1"/>
    </source>
</evidence>
<keyword evidence="9 13" id="KW-0675">Receptor</keyword>
<dbReference type="Gene3D" id="1.20.1070.10">
    <property type="entry name" value="Rhodopsin 7-helix transmembrane proteins"/>
    <property type="match status" value="1"/>
</dbReference>
<dbReference type="Pfam" id="PF05296">
    <property type="entry name" value="TAS2R"/>
    <property type="match status" value="1"/>
</dbReference>
<evidence type="ECO:0000256" key="13">
    <source>
        <dbReference type="RuleBase" id="RU004424"/>
    </source>
</evidence>
<evidence type="ECO:0000256" key="2">
    <source>
        <dbReference type="ARBA" id="ARBA00007376"/>
    </source>
</evidence>
<evidence type="ECO:0000256" key="6">
    <source>
        <dbReference type="ARBA" id="ARBA00022989"/>
    </source>
</evidence>
<feature type="transmembrane region" description="Helical" evidence="14">
    <location>
        <begin position="261"/>
        <end position="279"/>
    </location>
</feature>
<evidence type="ECO:0000256" key="4">
    <source>
        <dbReference type="ARBA" id="ARBA00022606"/>
    </source>
</evidence>
<dbReference type="AlphaFoldDB" id="A0A1S3FV95"/>
<evidence type="ECO:0000256" key="12">
    <source>
        <dbReference type="RuleBase" id="RU004423"/>
    </source>
</evidence>
<feature type="transmembrane region" description="Helical" evidence="14">
    <location>
        <begin position="129"/>
        <end position="148"/>
    </location>
</feature>
<evidence type="ECO:0000256" key="3">
    <source>
        <dbReference type="ARBA" id="ARBA00022480"/>
    </source>
</evidence>
<keyword evidence="5 13" id="KW-0812">Transmembrane</keyword>
<comment type="similarity">
    <text evidence="2 12">Belongs to the G-protein coupled receptor T2R family.</text>
</comment>
<dbReference type="FunFam" id="1.20.1070.10:FF:000042">
    <property type="entry name" value="Taste receptor type 2 member 7"/>
    <property type="match status" value="1"/>
</dbReference>
<keyword evidence="15" id="KW-1185">Reference proteome</keyword>
<evidence type="ECO:0000256" key="11">
    <source>
        <dbReference type="ARBA" id="ARBA00023224"/>
    </source>
</evidence>
<sequence length="306" mass="34690">MNLLACITSFLVIAGFVIGNLANAFIVLVNSMDCVKRKKISAVDGILTGLAISRIGLLWVIIMEYCFTVLNTGTFRKQGAIIYHVSWVVNNHLSVWLATILSIFYLLKIANFSSLLFLHLKRRVKSMMVMILLGMLMFLSVSFTMEYVENVLDSYEGNVTWKSQLKDTIYLSNMTVFTLGSSIPFVISLICVLLLIYSLCKHFRKMRLYSKGAQDPGTKVHVKALQTTTSFLLLFALYTFSVIISGWYYNKPLNESVNLLYQAAGSIYLSSHSCILIWANKKLKQAFLSVVSQVRCWLKEWKFSSP</sequence>